<dbReference type="OrthoDB" id="910082at2"/>
<dbReference type="SUPFAM" id="SSF49452">
    <property type="entry name" value="Starch-binding domain-like"/>
    <property type="match status" value="1"/>
</dbReference>
<sequence>MASFVQAAPYGLYKSNGDTHGKVFWVPSSMKGGHNGNSTLSPTTVVFKERVPKIENNTPKDSTIVFRVINKQPTYIPNKRHTLLVEINNFGEALLIPQLNLQLPEDWQLISLDNIKVIKKNEKKRVSFSFFIPSDASAGEAIANFTLKNNIGVPLESMEIPLEITTSEAPKEQVLRTEGNSSDGRELLFKIINKKSTYIPNKRHTLLVEINNLGEALLIPQLHLQLPEDWQLISIDNIKVIKKNEKKRVSFSFFIPSNVPAKEDIVNLTLKSNIGVPLESIKIPLVIAPTEKAFKNKDTLSPITTTVAPKEQVLRPEGNSSDGRELLFKIIDKKSTYIPNKRHTLLVEINNFGEALLIPQLDLQLPKDWQLLSIDNIKVIKKNEKKRVSFSFFIPSNASAGEAIAIFTLKNNIGVPLESMKIPLEISAPIPSLSPEPSMGVSMEQAPKTENNSAVDSEIVFRLVNKQPEYTTSKRHTLLVEINNRGNELVTPTLSMALPDRWQLVSINNINTIKKNEKKLVFISFFIPSNAPAGEAIANLTLKNNSGNPLKSVKIPLEVAPNYDLEVFNVGFPESVEAGETIKMTYAVKNIGNIDQEILLTSKNEIKGPLRMVLVPDTTVIIPLHQNTDKKINAIRTVYTKLEVYGVQSNNTYSAVKNVEVFPLKITKEDPFFRFPIKTAIFYNSYTNKEEHYSTMSLEISGSGYLDLAKNHHLDFTFRGPRQEKIRRFGNTDYYGLTYKYKQDTKVFLGDHSHSFNRLGLNGKYGMGFVFDQQWEKWSLSAFYTKPRLNSFDTDALSGIKTSFFWNEFTTSGIALQRTIRSEIDLSSPDKTSVREKGFVLTFDMEYDKNNTNIALESSVSTTNRFMDVANYFNVGQRIGRFSYTGNITRTGMHYFGTMNNSTRYYNSLSYDSQNWIFRIGHGLSQVNQKLDPLYYASEPYYENYFADVRYRRNKRHQINLGVSSRLKEDRLEPKNYHYREHGLNYGYTYTHQTFNANVGGTLGRTQNLLSEDTDYRTTYNHNVGLGLRMFHHFGLRGKLSHNYSNRYGYDNTTNNYYRYSLGVNGKIGRRVNFSANFNSGFSPEETYLKRDYINLSLMAHLHKNHQIEILTNYFENPGIVGNAEILAYAKYSLTLGAPLKRVLQQGGITGTITASTPAISTRGIKIIATGKSLLTDKNGHFEINNLPLGKNFIVVDQSTLPQNVITLSKNPHEVFIEKSKKIHLNIQLIQSASIRGLLYLPPSEGTASDFVLNGYVKLENDQQTLYTETDKNGNFEFHRLTPGTYTVSLLRLKERDNEFSSNRSIQVTLAEGETLDAKIDLNLKERKVKFQNKKFNLKRQ</sequence>
<dbReference type="PANTHER" id="PTHR39198">
    <property type="entry name" value="HYPOTHETICAL MEMBRANE PROTEIN, CONSERVED"/>
    <property type="match status" value="1"/>
</dbReference>
<name>A0A1M6MLY4_9FLAO</name>
<reference evidence="1 2" key="1">
    <citation type="submission" date="2016-11" db="EMBL/GenBank/DDBJ databases">
        <authorList>
            <person name="Jaros S."/>
            <person name="Januszkiewicz K."/>
            <person name="Wedrychowicz H."/>
        </authorList>
    </citation>
    <scope>NUCLEOTIDE SEQUENCE [LARGE SCALE GENOMIC DNA]</scope>
    <source>
        <strain evidence="1 2">CGMCC 1.8863</strain>
    </source>
</reference>
<dbReference type="PANTHER" id="PTHR39198:SF1">
    <property type="entry name" value="ALPHA-GALACTOSIDASE NEW3 DOMAIN-CONTAINING PROTEIN"/>
    <property type="match status" value="1"/>
</dbReference>
<keyword evidence="2" id="KW-1185">Reference proteome</keyword>
<protein>
    <submittedName>
        <fullName evidence="1">Uncharacterized membrane protein</fullName>
    </submittedName>
</protein>
<organism evidence="1 2">
    <name type="scientific">Arenibacter nanhaiticus</name>
    <dbReference type="NCBI Taxonomy" id="558155"/>
    <lineage>
        <taxon>Bacteria</taxon>
        <taxon>Pseudomonadati</taxon>
        <taxon>Bacteroidota</taxon>
        <taxon>Flavobacteriia</taxon>
        <taxon>Flavobacteriales</taxon>
        <taxon>Flavobacteriaceae</taxon>
        <taxon>Arenibacter</taxon>
    </lineage>
</organism>
<dbReference type="InterPro" id="IPR013784">
    <property type="entry name" value="Carb-bd-like_fold"/>
</dbReference>
<proteinExistence type="predicted"/>
<dbReference type="Gene3D" id="2.60.40.1120">
    <property type="entry name" value="Carboxypeptidase-like, regulatory domain"/>
    <property type="match status" value="1"/>
</dbReference>
<dbReference type="GO" id="GO:0030246">
    <property type="term" value="F:carbohydrate binding"/>
    <property type="evidence" value="ECO:0007669"/>
    <property type="project" value="InterPro"/>
</dbReference>
<evidence type="ECO:0000313" key="1">
    <source>
        <dbReference type="EMBL" id="SHJ84459.1"/>
    </source>
</evidence>
<dbReference type="EMBL" id="FQYX01000044">
    <property type="protein sequence ID" value="SHJ84459.1"/>
    <property type="molecule type" value="Genomic_DNA"/>
</dbReference>
<evidence type="ECO:0000313" key="2">
    <source>
        <dbReference type="Proteomes" id="UP000184231"/>
    </source>
</evidence>
<accession>A0A1M6MLY4</accession>
<dbReference type="Proteomes" id="UP000184231">
    <property type="component" value="Unassembled WGS sequence"/>
</dbReference>
<dbReference type="STRING" id="558155.SAMN04487911_14410"/>
<dbReference type="RefSeq" id="WP_072765906.1">
    <property type="nucleotide sequence ID" value="NZ_FQYX01000044.1"/>
</dbReference>
<gene>
    <name evidence="1" type="ORF">SAMN04487911_14410</name>
</gene>